<gene>
    <name evidence="1" type="ORF">PVE_R2G0501</name>
</gene>
<name>A0A1D3K879_PSEVE</name>
<reference evidence="2" key="1">
    <citation type="submission" date="2016-07" db="EMBL/GenBank/DDBJ databases">
        <authorList>
            <person name="Florea S."/>
            <person name="Webb J.S."/>
            <person name="Jaromczyk J."/>
            <person name="Schardl C.L."/>
        </authorList>
    </citation>
    <scope>NUCLEOTIDE SEQUENCE [LARGE SCALE GENOMIC DNA]</scope>
    <source>
        <strain evidence="2">1YdBTEX2</strain>
    </source>
</reference>
<organism evidence="1 2">
    <name type="scientific">Pseudomonas veronii 1YdBTEX2</name>
    <dbReference type="NCBI Taxonomy" id="1295141"/>
    <lineage>
        <taxon>Bacteria</taxon>
        <taxon>Pseudomonadati</taxon>
        <taxon>Pseudomonadota</taxon>
        <taxon>Gammaproteobacteria</taxon>
        <taxon>Pseudomonadales</taxon>
        <taxon>Pseudomonadaceae</taxon>
        <taxon>Pseudomonas</taxon>
    </lineage>
</organism>
<evidence type="ECO:0000313" key="1">
    <source>
        <dbReference type="EMBL" id="SBW84527.1"/>
    </source>
</evidence>
<sequence length="160" mass="18170">MQIELDDDRRTRTGVVVSATHPALGPLYWEFVSERSVGGPDYYSISTSMARALLLEPGWRETSALRYFGGHLSRVIKDQAREYRDPEYWGVDLVVELEDSLASLQAKSNQTEIEFLAWLRAAEWIDVPGPTVIEELIDHGFMEDWEVVSFTPPSAIQVQP</sequence>
<accession>A0A1D3K879</accession>
<dbReference type="Proteomes" id="UP000245431">
    <property type="component" value="Chromosome PVE_r2"/>
</dbReference>
<dbReference type="EMBL" id="LT599584">
    <property type="protein sequence ID" value="SBW84527.1"/>
    <property type="molecule type" value="Genomic_DNA"/>
</dbReference>
<evidence type="ECO:0000313" key="2">
    <source>
        <dbReference type="Proteomes" id="UP000245431"/>
    </source>
</evidence>
<proteinExistence type="predicted"/>
<dbReference type="AlphaFoldDB" id="A0A1D3K879"/>
<protein>
    <submittedName>
        <fullName evidence="1">Uncharacterized protein</fullName>
    </submittedName>
</protein>